<reference evidence="1 2" key="1">
    <citation type="submission" date="2019-11" db="EMBL/GenBank/DDBJ databases">
        <title>Pseudodesulfovibrio alkaliphilus, sp. nov., an alkaliphilic sulfate-reducing bacteria from mud volcano of Taman peninsula, Russia.</title>
        <authorList>
            <person name="Frolova A."/>
            <person name="Merkel A.Y."/>
            <person name="Slobodkin A.I."/>
        </authorList>
    </citation>
    <scope>NUCLEOTIDE SEQUENCE [LARGE SCALE GENOMIC DNA]</scope>
    <source>
        <strain evidence="1 2">F-1</strain>
    </source>
</reference>
<dbReference type="AlphaFoldDB" id="A0A7K1KJI2"/>
<dbReference type="EMBL" id="WODC01000001">
    <property type="protein sequence ID" value="MUM76243.1"/>
    <property type="molecule type" value="Genomic_DNA"/>
</dbReference>
<keyword evidence="2" id="KW-1185">Reference proteome</keyword>
<accession>A0A7K1KJI2</accession>
<protein>
    <recommendedName>
        <fullName evidence="3">Tetratricopeptide repeat protein</fullName>
    </recommendedName>
</protein>
<dbReference type="SUPFAM" id="SSF48452">
    <property type="entry name" value="TPR-like"/>
    <property type="match status" value="1"/>
</dbReference>
<sequence>MTLTSLPLLAALILLAGCLAHGTVGVGAASGMGVALSSYGDFLHSGPDAAYRNNRDGLQAFLRGDYATARTRFDATLEQHPGNPDAVFYLGLTLMFLDEREQGFAVLATYREPFKTRVAQEVSWWTDYCRKRPDMSPETIRQTLVRARAEGLATERRERWERRRGL</sequence>
<name>A0A7K1KJI2_9BACT</name>
<organism evidence="1 2">
    <name type="scientific">Pseudodesulfovibrio alkaliphilus</name>
    <dbReference type="NCBI Taxonomy" id="2661613"/>
    <lineage>
        <taxon>Bacteria</taxon>
        <taxon>Pseudomonadati</taxon>
        <taxon>Thermodesulfobacteriota</taxon>
        <taxon>Desulfovibrionia</taxon>
        <taxon>Desulfovibrionales</taxon>
        <taxon>Desulfovibrionaceae</taxon>
    </lineage>
</organism>
<dbReference type="Gene3D" id="1.25.40.10">
    <property type="entry name" value="Tetratricopeptide repeat domain"/>
    <property type="match status" value="1"/>
</dbReference>
<comment type="caution">
    <text evidence="1">The sequence shown here is derived from an EMBL/GenBank/DDBJ whole genome shotgun (WGS) entry which is preliminary data.</text>
</comment>
<dbReference type="Proteomes" id="UP000461162">
    <property type="component" value="Unassembled WGS sequence"/>
</dbReference>
<evidence type="ECO:0000313" key="2">
    <source>
        <dbReference type="Proteomes" id="UP000461162"/>
    </source>
</evidence>
<proteinExistence type="predicted"/>
<evidence type="ECO:0008006" key="3">
    <source>
        <dbReference type="Google" id="ProtNLM"/>
    </source>
</evidence>
<evidence type="ECO:0000313" key="1">
    <source>
        <dbReference type="EMBL" id="MUM76243.1"/>
    </source>
</evidence>
<dbReference type="RefSeq" id="WP_155931695.1">
    <property type="nucleotide sequence ID" value="NZ_WODC01000001.1"/>
</dbReference>
<gene>
    <name evidence="1" type="ORF">GKC30_01195</name>
</gene>
<dbReference type="InterPro" id="IPR011990">
    <property type="entry name" value="TPR-like_helical_dom_sf"/>
</dbReference>